<dbReference type="HOGENOM" id="CLU_354579_0_0_1"/>
<feature type="compositionally biased region" description="Polar residues" evidence="1">
    <location>
        <begin position="616"/>
        <end position="634"/>
    </location>
</feature>
<feature type="compositionally biased region" description="Polar residues" evidence="1">
    <location>
        <begin position="707"/>
        <end position="723"/>
    </location>
</feature>
<feature type="region of interest" description="Disordered" evidence="1">
    <location>
        <begin position="274"/>
        <end position="475"/>
    </location>
</feature>
<evidence type="ECO:0008006" key="4">
    <source>
        <dbReference type="Google" id="ProtNLM"/>
    </source>
</evidence>
<gene>
    <name evidence="2" type="ORF">M407DRAFT_6706</name>
</gene>
<feature type="region of interest" description="Disordered" evidence="1">
    <location>
        <begin position="754"/>
        <end position="777"/>
    </location>
</feature>
<organism evidence="2 3">
    <name type="scientific">Tulasnella calospora MUT 4182</name>
    <dbReference type="NCBI Taxonomy" id="1051891"/>
    <lineage>
        <taxon>Eukaryota</taxon>
        <taxon>Fungi</taxon>
        <taxon>Dikarya</taxon>
        <taxon>Basidiomycota</taxon>
        <taxon>Agaricomycotina</taxon>
        <taxon>Agaricomycetes</taxon>
        <taxon>Cantharellales</taxon>
        <taxon>Tulasnellaceae</taxon>
        <taxon>Tulasnella</taxon>
    </lineage>
</organism>
<evidence type="ECO:0000256" key="1">
    <source>
        <dbReference type="SAM" id="MobiDB-lite"/>
    </source>
</evidence>
<reference evidence="3" key="2">
    <citation type="submission" date="2015-01" db="EMBL/GenBank/DDBJ databases">
        <title>Evolutionary Origins and Diversification of the Mycorrhizal Mutualists.</title>
        <authorList>
            <consortium name="DOE Joint Genome Institute"/>
            <consortium name="Mycorrhizal Genomics Consortium"/>
            <person name="Kohler A."/>
            <person name="Kuo A."/>
            <person name="Nagy L.G."/>
            <person name="Floudas D."/>
            <person name="Copeland A."/>
            <person name="Barry K.W."/>
            <person name="Cichocki N."/>
            <person name="Veneault-Fourrey C."/>
            <person name="LaButti K."/>
            <person name="Lindquist E.A."/>
            <person name="Lipzen A."/>
            <person name="Lundell T."/>
            <person name="Morin E."/>
            <person name="Murat C."/>
            <person name="Riley R."/>
            <person name="Ohm R."/>
            <person name="Sun H."/>
            <person name="Tunlid A."/>
            <person name="Henrissat B."/>
            <person name="Grigoriev I.V."/>
            <person name="Hibbett D.S."/>
            <person name="Martin F."/>
        </authorList>
    </citation>
    <scope>NUCLEOTIDE SEQUENCE [LARGE SCALE GENOMIC DNA]</scope>
    <source>
        <strain evidence="3">MUT 4182</strain>
    </source>
</reference>
<dbReference type="Proteomes" id="UP000054248">
    <property type="component" value="Unassembled WGS sequence"/>
</dbReference>
<proteinExistence type="predicted"/>
<feature type="compositionally biased region" description="Polar residues" evidence="1">
    <location>
        <begin position="567"/>
        <end position="578"/>
    </location>
</feature>
<dbReference type="OrthoDB" id="435460at2759"/>
<protein>
    <recommendedName>
        <fullName evidence="4">BRCT domain-containing protein</fullName>
    </recommendedName>
</protein>
<feature type="compositionally biased region" description="Polar residues" evidence="1">
    <location>
        <begin position="313"/>
        <end position="329"/>
    </location>
</feature>
<feature type="region of interest" description="Disordered" evidence="1">
    <location>
        <begin position="596"/>
        <end position="727"/>
    </location>
</feature>
<keyword evidence="3" id="KW-1185">Reference proteome</keyword>
<evidence type="ECO:0000313" key="2">
    <source>
        <dbReference type="EMBL" id="KIO28533.1"/>
    </source>
</evidence>
<name>A0A0C3L405_9AGAM</name>
<dbReference type="EMBL" id="KN822993">
    <property type="protein sequence ID" value="KIO28533.1"/>
    <property type="molecule type" value="Genomic_DNA"/>
</dbReference>
<feature type="compositionally biased region" description="Low complexity" evidence="1">
    <location>
        <begin position="279"/>
        <end position="294"/>
    </location>
</feature>
<feature type="compositionally biased region" description="Polar residues" evidence="1">
    <location>
        <begin position="546"/>
        <end position="555"/>
    </location>
</feature>
<feature type="region of interest" description="Disordered" evidence="1">
    <location>
        <begin position="1"/>
        <end position="26"/>
    </location>
</feature>
<accession>A0A0C3L405</accession>
<feature type="region of interest" description="Disordered" evidence="1">
    <location>
        <begin position="521"/>
        <end position="583"/>
    </location>
</feature>
<feature type="compositionally biased region" description="Polar residues" evidence="1">
    <location>
        <begin position="436"/>
        <end position="458"/>
    </location>
</feature>
<reference evidence="2 3" key="1">
    <citation type="submission" date="2014-04" db="EMBL/GenBank/DDBJ databases">
        <authorList>
            <consortium name="DOE Joint Genome Institute"/>
            <person name="Kuo A."/>
            <person name="Girlanda M."/>
            <person name="Perotto S."/>
            <person name="Kohler A."/>
            <person name="Nagy L.G."/>
            <person name="Floudas D."/>
            <person name="Copeland A."/>
            <person name="Barry K.W."/>
            <person name="Cichocki N."/>
            <person name="Veneault-Fourrey C."/>
            <person name="LaButti K."/>
            <person name="Lindquist E.A."/>
            <person name="Lipzen A."/>
            <person name="Lundell T."/>
            <person name="Morin E."/>
            <person name="Murat C."/>
            <person name="Sun H."/>
            <person name="Tunlid A."/>
            <person name="Henrissat B."/>
            <person name="Grigoriev I.V."/>
            <person name="Hibbett D.S."/>
            <person name="Martin F."/>
            <person name="Nordberg H.P."/>
            <person name="Cantor M.N."/>
            <person name="Hua S.X."/>
        </authorList>
    </citation>
    <scope>NUCLEOTIDE SEQUENCE [LARGE SCALE GENOMIC DNA]</scope>
    <source>
        <strain evidence="2 3">MUT 4182</strain>
    </source>
</reference>
<evidence type="ECO:0000313" key="3">
    <source>
        <dbReference type="Proteomes" id="UP000054248"/>
    </source>
</evidence>
<dbReference type="Gene3D" id="1.10.10.60">
    <property type="entry name" value="Homeodomain-like"/>
    <property type="match status" value="1"/>
</dbReference>
<dbReference type="AlphaFoldDB" id="A0A0C3L405"/>
<sequence>MARTPPLVPRQDAPASDPASNSDVGELEDDEWTIFDGGKLFTNADHTSFTFMFHPTLHQYTEEREKTKELIEDNGGVMVDDEANADIILADDKRPLYHKLSQRIIRTTAKKHVETLRWVETCIIICKVQFTRDTRSRRGRPAGNEPRTFSPSEKEHIIYYLAHRSPYIPSTQKWQFAQPQSKRPYYDNVSRAGNRIWKELFESARPWARNHPWQAYREHYVRNRAQYDFWIQLYVDENLWLLSEVAQRLIKDFLDEPGAFEDELPQEEHSRIIAHAPKRPATTRAPRSPARAATGMAGNHLSRSFSRPVDLPPNQSQANISNLRPSVQQPHRRLGGSPTSRDDASWLINSSDEEDLVTAPLPPNPHHSLSQRSNGVEEEEARRETADQVDDGAPSHPFNRHQVQGSAEAFRRQPVELDTQNGAPVTRRKPERPRDSLTSARESPSTPRAETPGRTLNSEIDETDVPAGVESSLPSRLTTTAWPLLEEFNVGPSGGSAQDEMHAELERQISLLYENEHAGVFSSDDVPSLEVENHPASNRPKRKKSSSVPDGQRTLQSRKPRSFQIKCLSQSEKPTTLSRQEEMTGSVLVYHLGRDGGGAMVRRSSKHGTPVRGAERTNSSRNGSPFSSRASETSFPRFPFNPFEDFPSTRQRAREQHRSRSKRVAIPASSKSGSTAEVDPVAPPLKRRRTEDGDNGQKAGVPLQGDEAQSQPTKPQQAATNVTHSRKQALATLEVPLKPFVSTRFARQLWPIRPIGKQVHGQESGVSVPPPQRKRDS</sequence>
<dbReference type="STRING" id="1051891.A0A0C3L405"/>